<reference evidence="2" key="1">
    <citation type="submission" date="2020-02" db="EMBL/GenBank/DDBJ databases">
        <authorList>
            <person name="Scholz U."/>
            <person name="Mascher M."/>
            <person name="Fiebig A."/>
        </authorList>
    </citation>
    <scope>NUCLEOTIDE SEQUENCE</scope>
</reference>
<evidence type="ECO:0000256" key="1">
    <source>
        <dbReference type="SAM" id="MobiDB-lite"/>
    </source>
</evidence>
<dbReference type="Gene3D" id="2.120.10.80">
    <property type="entry name" value="Kelch-type beta propeller"/>
    <property type="match status" value="1"/>
</dbReference>
<organism evidence="2 3">
    <name type="scientific">Spirodela intermedia</name>
    <name type="common">Intermediate duckweed</name>
    <dbReference type="NCBI Taxonomy" id="51605"/>
    <lineage>
        <taxon>Eukaryota</taxon>
        <taxon>Viridiplantae</taxon>
        <taxon>Streptophyta</taxon>
        <taxon>Embryophyta</taxon>
        <taxon>Tracheophyta</taxon>
        <taxon>Spermatophyta</taxon>
        <taxon>Magnoliopsida</taxon>
        <taxon>Liliopsida</taxon>
        <taxon>Araceae</taxon>
        <taxon>Lemnoideae</taxon>
        <taxon>Spirodela</taxon>
    </lineage>
</organism>
<sequence length="403" mass="44178">MYSNRHLREQQQQKKLRRFYDQELEQQQEEEQEKEEEKGEGEEAPLLLPGLPDDIAQLCLTRLPPRVLFAVCRSWRRLLYSPSFPPFLSLYALLSCASSPAAVELQTFDPVAAAWRPVPHHPQFRHLLLSHPGFLSRSLPVQSVAAAGRLVFLAATTHSLLPALPRPLVFHPGTSQWHLAPPLRSPRRWCAAGTAGGRIYVVSGVGHGYCADVARSVERWDPASSDGVCHWEQMAPLRDGRFSREAVDAVASSGKLCIVNVRGRASKEGAVYDIAADRWEDMPRGLLAGWTGPVAAAEDDDDQPGSPGGTIYVADEAEGVLKAYDWFHDRWIPVARSELLREAVHVTAGGGRVCVACSGGKALVVVDVSSRPARMWAVDLPPGKKVVGLHVLPRPSRGDLGKA</sequence>
<dbReference type="Proteomes" id="UP000663760">
    <property type="component" value="Chromosome 13"/>
</dbReference>
<dbReference type="InterPro" id="IPR036047">
    <property type="entry name" value="F-box-like_dom_sf"/>
</dbReference>
<feature type="compositionally biased region" description="Acidic residues" evidence="1">
    <location>
        <begin position="22"/>
        <end position="43"/>
    </location>
</feature>
<feature type="region of interest" description="Disordered" evidence="1">
    <location>
        <begin position="1"/>
        <end position="48"/>
    </location>
</feature>
<dbReference type="SUPFAM" id="SSF81383">
    <property type="entry name" value="F-box domain"/>
    <property type="match status" value="1"/>
</dbReference>
<protein>
    <submittedName>
        <fullName evidence="2">Uncharacterized protein</fullName>
    </submittedName>
</protein>
<evidence type="ECO:0000313" key="3">
    <source>
        <dbReference type="Proteomes" id="UP000663760"/>
    </source>
</evidence>
<gene>
    <name evidence="2" type="ORF">SI8410_13017149</name>
</gene>
<name>A0A7I8L8T9_SPIIN</name>
<proteinExistence type="predicted"/>
<accession>A0A7I8L8T9</accession>
<keyword evidence="3" id="KW-1185">Reference proteome</keyword>
<feature type="compositionally biased region" description="Basic and acidic residues" evidence="1">
    <location>
        <begin position="1"/>
        <end position="12"/>
    </location>
</feature>
<dbReference type="SUPFAM" id="SSF117281">
    <property type="entry name" value="Kelch motif"/>
    <property type="match status" value="1"/>
</dbReference>
<dbReference type="AlphaFoldDB" id="A0A7I8L8T9"/>
<dbReference type="OrthoDB" id="1899182at2759"/>
<evidence type="ECO:0000313" key="2">
    <source>
        <dbReference type="EMBL" id="CAA7406471.1"/>
    </source>
</evidence>
<dbReference type="InterPro" id="IPR015915">
    <property type="entry name" value="Kelch-typ_b-propeller"/>
</dbReference>
<dbReference type="PANTHER" id="PTHR47590:SF7">
    <property type="entry name" value="OS06G0711700 PROTEIN"/>
    <property type="match status" value="1"/>
</dbReference>
<dbReference type="PANTHER" id="PTHR47590">
    <property type="entry name" value="F-BOX/KELCH-REPEAT PROTEIN SKIP25"/>
    <property type="match status" value="1"/>
</dbReference>
<dbReference type="EMBL" id="LR746276">
    <property type="protein sequence ID" value="CAA7406471.1"/>
    <property type="molecule type" value="Genomic_DNA"/>
</dbReference>